<evidence type="ECO:0000313" key="2">
    <source>
        <dbReference type="Proteomes" id="UP000298030"/>
    </source>
</evidence>
<gene>
    <name evidence="1" type="ORF">FA13DRAFT_174094</name>
</gene>
<evidence type="ECO:0000313" key="1">
    <source>
        <dbReference type="EMBL" id="TEB20937.1"/>
    </source>
</evidence>
<dbReference type="Proteomes" id="UP000298030">
    <property type="component" value="Unassembled WGS sequence"/>
</dbReference>
<keyword evidence="2" id="KW-1185">Reference proteome</keyword>
<proteinExistence type="predicted"/>
<comment type="caution">
    <text evidence="1">The sequence shown here is derived from an EMBL/GenBank/DDBJ whole genome shotgun (WGS) entry which is preliminary data.</text>
</comment>
<organism evidence="1 2">
    <name type="scientific">Coprinellus micaceus</name>
    <name type="common">Glistening ink-cap mushroom</name>
    <name type="synonym">Coprinus micaceus</name>
    <dbReference type="NCBI Taxonomy" id="71717"/>
    <lineage>
        <taxon>Eukaryota</taxon>
        <taxon>Fungi</taxon>
        <taxon>Dikarya</taxon>
        <taxon>Basidiomycota</taxon>
        <taxon>Agaricomycotina</taxon>
        <taxon>Agaricomycetes</taxon>
        <taxon>Agaricomycetidae</taxon>
        <taxon>Agaricales</taxon>
        <taxon>Agaricineae</taxon>
        <taxon>Psathyrellaceae</taxon>
        <taxon>Coprinellus</taxon>
    </lineage>
</organism>
<accession>A0A4Y7SGU8</accession>
<name>A0A4Y7SGU8_COPMI</name>
<sequence length="87" mass="10136">MTHHHRLLPFHPLLPCFSLFLFEKPLLEHLLTISLTCMFALIPMHGNRAPLPRNDLPKGLSISEVAKCLQWSPPTHQQRPRNFYLDD</sequence>
<dbReference type="EMBL" id="QPFP01000128">
    <property type="protein sequence ID" value="TEB20937.1"/>
    <property type="molecule type" value="Genomic_DNA"/>
</dbReference>
<reference evidence="1 2" key="1">
    <citation type="journal article" date="2019" name="Nat. Ecol. Evol.">
        <title>Megaphylogeny resolves global patterns of mushroom evolution.</title>
        <authorList>
            <person name="Varga T."/>
            <person name="Krizsan K."/>
            <person name="Foldi C."/>
            <person name="Dima B."/>
            <person name="Sanchez-Garcia M."/>
            <person name="Sanchez-Ramirez S."/>
            <person name="Szollosi G.J."/>
            <person name="Szarkandi J.G."/>
            <person name="Papp V."/>
            <person name="Albert L."/>
            <person name="Andreopoulos W."/>
            <person name="Angelini C."/>
            <person name="Antonin V."/>
            <person name="Barry K.W."/>
            <person name="Bougher N.L."/>
            <person name="Buchanan P."/>
            <person name="Buyck B."/>
            <person name="Bense V."/>
            <person name="Catcheside P."/>
            <person name="Chovatia M."/>
            <person name="Cooper J."/>
            <person name="Damon W."/>
            <person name="Desjardin D."/>
            <person name="Finy P."/>
            <person name="Geml J."/>
            <person name="Haridas S."/>
            <person name="Hughes K."/>
            <person name="Justo A."/>
            <person name="Karasinski D."/>
            <person name="Kautmanova I."/>
            <person name="Kiss B."/>
            <person name="Kocsube S."/>
            <person name="Kotiranta H."/>
            <person name="LaButti K.M."/>
            <person name="Lechner B.E."/>
            <person name="Liimatainen K."/>
            <person name="Lipzen A."/>
            <person name="Lukacs Z."/>
            <person name="Mihaltcheva S."/>
            <person name="Morgado L.N."/>
            <person name="Niskanen T."/>
            <person name="Noordeloos M.E."/>
            <person name="Ohm R.A."/>
            <person name="Ortiz-Santana B."/>
            <person name="Ovrebo C."/>
            <person name="Racz N."/>
            <person name="Riley R."/>
            <person name="Savchenko A."/>
            <person name="Shiryaev A."/>
            <person name="Soop K."/>
            <person name="Spirin V."/>
            <person name="Szebenyi C."/>
            <person name="Tomsovsky M."/>
            <person name="Tulloss R.E."/>
            <person name="Uehling J."/>
            <person name="Grigoriev I.V."/>
            <person name="Vagvolgyi C."/>
            <person name="Papp T."/>
            <person name="Martin F.M."/>
            <person name="Miettinen O."/>
            <person name="Hibbett D.S."/>
            <person name="Nagy L.G."/>
        </authorList>
    </citation>
    <scope>NUCLEOTIDE SEQUENCE [LARGE SCALE GENOMIC DNA]</scope>
    <source>
        <strain evidence="1 2">FP101781</strain>
    </source>
</reference>
<dbReference type="AlphaFoldDB" id="A0A4Y7SGU8"/>
<protein>
    <submittedName>
        <fullName evidence="1">Uncharacterized protein</fullName>
    </submittedName>
</protein>